<sequence length="234" mass="26282">MGIVIFLTLAIGVQHVASIAKICPSSEWVLHKGTCYLIPQTSYSWSYGRALCKSLGGDMVLPTSQDENDFVQQMIYADYIPYNGINPNPWMRCQKTDTPRICSEDPGNYANWSPDHVDIGDCAVMIFHLGVWRGLNCSLERKIMCTAKPNSCSRSLSCAMVPYDQPRCLTNHTIDQFTMRSHIECCIACSEDLACQSFNLMGEMCQLNSATVAEVDAKYSQTLDNCAYYEYKLE</sequence>
<keyword evidence="1" id="KW-0732">Signal</keyword>
<feature type="domain" description="C-type lectin" evidence="2">
    <location>
        <begin position="31"/>
        <end position="146"/>
    </location>
</feature>
<evidence type="ECO:0000313" key="4">
    <source>
        <dbReference type="Proteomes" id="UP000887568"/>
    </source>
</evidence>
<dbReference type="Proteomes" id="UP000887568">
    <property type="component" value="Unplaced"/>
</dbReference>
<name>A0A913ZVU0_PATMI</name>
<dbReference type="SMART" id="SM00034">
    <property type="entry name" value="CLECT"/>
    <property type="match status" value="1"/>
</dbReference>
<dbReference type="SUPFAM" id="SSF56436">
    <property type="entry name" value="C-type lectin-like"/>
    <property type="match status" value="1"/>
</dbReference>
<feature type="chain" id="PRO_5037688738" description="C-type lectin domain-containing protein" evidence="1">
    <location>
        <begin position="19"/>
        <end position="234"/>
    </location>
</feature>
<keyword evidence="4" id="KW-1185">Reference proteome</keyword>
<dbReference type="InterPro" id="IPR016187">
    <property type="entry name" value="CTDL_fold"/>
</dbReference>
<proteinExistence type="predicted"/>
<protein>
    <recommendedName>
        <fullName evidence="2">C-type lectin domain-containing protein</fullName>
    </recommendedName>
</protein>
<evidence type="ECO:0000259" key="2">
    <source>
        <dbReference type="PROSITE" id="PS50041"/>
    </source>
</evidence>
<evidence type="ECO:0000256" key="1">
    <source>
        <dbReference type="SAM" id="SignalP"/>
    </source>
</evidence>
<feature type="signal peptide" evidence="1">
    <location>
        <begin position="1"/>
        <end position="18"/>
    </location>
</feature>
<reference evidence="3" key="1">
    <citation type="submission" date="2022-11" db="UniProtKB">
        <authorList>
            <consortium name="EnsemblMetazoa"/>
        </authorList>
    </citation>
    <scope>IDENTIFICATION</scope>
</reference>
<dbReference type="InterPro" id="IPR016186">
    <property type="entry name" value="C-type_lectin-like/link_sf"/>
</dbReference>
<dbReference type="Pfam" id="PF00059">
    <property type="entry name" value="Lectin_C"/>
    <property type="match status" value="1"/>
</dbReference>
<accession>A0A913ZVU0</accession>
<dbReference type="GeneID" id="119727707"/>
<dbReference type="EnsemblMetazoa" id="XM_038199724.1">
    <property type="protein sequence ID" value="XP_038055652.1"/>
    <property type="gene ID" value="LOC119727707"/>
</dbReference>
<dbReference type="AlphaFoldDB" id="A0A913ZVU0"/>
<dbReference type="Gene3D" id="3.10.100.10">
    <property type="entry name" value="Mannose-Binding Protein A, subunit A"/>
    <property type="match status" value="1"/>
</dbReference>
<dbReference type="InterPro" id="IPR001304">
    <property type="entry name" value="C-type_lectin-like"/>
</dbReference>
<evidence type="ECO:0000313" key="3">
    <source>
        <dbReference type="EnsemblMetazoa" id="XP_038055652.1"/>
    </source>
</evidence>
<dbReference type="PROSITE" id="PS50041">
    <property type="entry name" value="C_TYPE_LECTIN_2"/>
    <property type="match status" value="1"/>
</dbReference>
<dbReference type="RefSeq" id="XP_038055652.1">
    <property type="nucleotide sequence ID" value="XM_038199724.1"/>
</dbReference>
<dbReference type="CDD" id="cd00037">
    <property type="entry name" value="CLECT"/>
    <property type="match status" value="1"/>
</dbReference>
<organism evidence="3 4">
    <name type="scientific">Patiria miniata</name>
    <name type="common">Bat star</name>
    <name type="synonym">Asterina miniata</name>
    <dbReference type="NCBI Taxonomy" id="46514"/>
    <lineage>
        <taxon>Eukaryota</taxon>
        <taxon>Metazoa</taxon>
        <taxon>Echinodermata</taxon>
        <taxon>Eleutherozoa</taxon>
        <taxon>Asterozoa</taxon>
        <taxon>Asteroidea</taxon>
        <taxon>Valvatacea</taxon>
        <taxon>Valvatida</taxon>
        <taxon>Asterinidae</taxon>
        <taxon>Patiria</taxon>
    </lineage>
</organism>